<evidence type="ECO:0000256" key="1">
    <source>
        <dbReference type="ARBA" id="ARBA00009728"/>
    </source>
</evidence>
<dbReference type="SUPFAM" id="SSF50978">
    <property type="entry name" value="WD40 repeat-like"/>
    <property type="match status" value="1"/>
</dbReference>
<gene>
    <name evidence="4" type="ORF">BaRGS_00033544</name>
</gene>
<dbReference type="InterPro" id="IPR042626">
    <property type="entry name" value="THOC6"/>
</dbReference>
<dbReference type="PANTHER" id="PTHR44411:SF1">
    <property type="entry name" value="THO COMPLEX SUBUNIT 6 HOMOLOG"/>
    <property type="match status" value="1"/>
</dbReference>
<dbReference type="Pfam" id="PF00400">
    <property type="entry name" value="WD40"/>
    <property type="match status" value="1"/>
</dbReference>
<evidence type="ECO:0000256" key="3">
    <source>
        <dbReference type="PROSITE-ProRule" id="PRU00221"/>
    </source>
</evidence>
<comment type="caution">
    <text evidence="4">The sequence shown here is derived from an EMBL/GenBank/DDBJ whole genome shotgun (WGS) entry which is preliminary data.</text>
</comment>
<accession>A0ABD0JKN3</accession>
<sequence>PKSGLVLHKSRLFAGAGDRKIHMWDLESGQYVDAFEGHTDYIHKVALKNDGQECISASEDGTVRIWDARVSASEAMQCIEPHKHELCSRPLMGKWLRCLAVDPEEGWLVCGGGPKMSAWHLSTLSPTTIFDTPGVSQNVALFHEEFILSGGSAPAMNKWQLNGTLHSSIPCSPTSVFSLAINKRSESSKVLCISGASPSVDLCINFGYKAFSLLFRVT</sequence>
<reference evidence="4 5" key="1">
    <citation type="journal article" date="2023" name="Sci. Data">
        <title>Genome assembly of the Korean intertidal mud-creeper Batillaria attramentaria.</title>
        <authorList>
            <person name="Patra A.K."/>
            <person name="Ho P.T."/>
            <person name="Jun S."/>
            <person name="Lee S.J."/>
            <person name="Kim Y."/>
            <person name="Won Y.J."/>
        </authorList>
    </citation>
    <scope>NUCLEOTIDE SEQUENCE [LARGE SCALE GENOMIC DNA]</scope>
    <source>
        <strain evidence="4">Wonlab-2016</strain>
    </source>
</reference>
<dbReference type="PROSITE" id="PS50082">
    <property type="entry name" value="WD_REPEATS_2"/>
    <property type="match status" value="2"/>
</dbReference>
<name>A0ABD0JKN3_9CAEN</name>
<dbReference type="SMART" id="SM00320">
    <property type="entry name" value="WD40"/>
    <property type="match status" value="2"/>
</dbReference>
<proteinExistence type="inferred from homology"/>
<dbReference type="Gene3D" id="2.130.10.10">
    <property type="entry name" value="YVTN repeat-like/Quinoprotein amine dehydrogenase"/>
    <property type="match status" value="1"/>
</dbReference>
<comment type="similarity">
    <text evidence="1">Belongs to the WD repeat THOC6 family.</text>
</comment>
<dbReference type="PROSITE" id="PS50294">
    <property type="entry name" value="WD_REPEATS_REGION"/>
    <property type="match status" value="1"/>
</dbReference>
<dbReference type="InterPro" id="IPR015943">
    <property type="entry name" value="WD40/YVTN_repeat-like_dom_sf"/>
</dbReference>
<dbReference type="EMBL" id="JACVVK020000412">
    <property type="protein sequence ID" value="KAK7475240.1"/>
    <property type="molecule type" value="Genomic_DNA"/>
</dbReference>
<dbReference type="InterPro" id="IPR001680">
    <property type="entry name" value="WD40_rpt"/>
</dbReference>
<evidence type="ECO:0008006" key="6">
    <source>
        <dbReference type="Google" id="ProtNLM"/>
    </source>
</evidence>
<dbReference type="AlphaFoldDB" id="A0ABD0JKN3"/>
<evidence type="ECO:0000313" key="5">
    <source>
        <dbReference type="Proteomes" id="UP001519460"/>
    </source>
</evidence>
<dbReference type="Proteomes" id="UP001519460">
    <property type="component" value="Unassembled WGS sequence"/>
</dbReference>
<keyword evidence="2 3" id="KW-0853">WD repeat</keyword>
<keyword evidence="5" id="KW-1185">Reference proteome</keyword>
<feature type="non-terminal residue" evidence="4">
    <location>
        <position position="1"/>
    </location>
</feature>
<feature type="repeat" description="WD" evidence="3">
    <location>
        <begin position="35"/>
        <end position="76"/>
    </location>
</feature>
<feature type="repeat" description="WD" evidence="3">
    <location>
        <begin position="12"/>
        <end position="34"/>
    </location>
</feature>
<dbReference type="InterPro" id="IPR036322">
    <property type="entry name" value="WD40_repeat_dom_sf"/>
</dbReference>
<evidence type="ECO:0000313" key="4">
    <source>
        <dbReference type="EMBL" id="KAK7475240.1"/>
    </source>
</evidence>
<evidence type="ECO:0000256" key="2">
    <source>
        <dbReference type="ARBA" id="ARBA00022574"/>
    </source>
</evidence>
<organism evidence="4 5">
    <name type="scientific">Batillaria attramentaria</name>
    <dbReference type="NCBI Taxonomy" id="370345"/>
    <lineage>
        <taxon>Eukaryota</taxon>
        <taxon>Metazoa</taxon>
        <taxon>Spiralia</taxon>
        <taxon>Lophotrochozoa</taxon>
        <taxon>Mollusca</taxon>
        <taxon>Gastropoda</taxon>
        <taxon>Caenogastropoda</taxon>
        <taxon>Sorbeoconcha</taxon>
        <taxon>Cerithioidea</taxon>
        <taxon>Batillariidae</taxon>
        <taxon>Batillaria</taxon>
    </lineage>
</organism>
<dbReference type="PANTHER" id="PTHR44411">
    <property type="entry name" value="THO COMPLEX SUBUNIT 6 HOMOLOG"/>
    <property type="match status" value="1"/>
</dbReference>
<protein>
    <recommendedName>
        <fullName evidence="6">THO complex subunit 6</fullName>
    </recommendedName>
</protein>